<organism evidence="8 9">
    <name type="scientific">Sphingomonas arvum</name>
    <dbReference type="NCBI Taxonomy" id="2992113"/>
    <lineage>
        <taxon>Bacteria</taxon>
        <taxon>Pseudomonadati</taxon>
        <taxon>Pseudomonadota</taxon>
        <taxon>Alphaproteobacteria</taxon>
        <taxon>Sphingomonadales</taxon>
        <taxon>Sphingomonadaceae</taxon>
        <taxon>Sphingomonas</taxon>
    </lineage>
</organism>
<evidence type="ECO:0000256" key="2">
    <source>
        <dbReference type="ARBA" id="ARBA00023136"/>
    </source>
</evidence>
<comment type="similarity">
    <text evidence="4">Belongs to the TonB-dependent receptor family.</text>
</comment>
<name>A0ABT3JBU8_9SPHN</name>
<keyword evidence="4" id="KW-0798">TonB box</keyword>
<sequence length="936" mass="99466">MTLTVRASLLASLSLFSFASAAAAQDVPPAQDATASTQAQDERPAGDQTIIVTGTRSSNRTVADSPVPVDVIGSDAIVHTGQTETNRILNQLVPSFNFPQPSIADGSDTLRPATLRGLSPDQTLVLVNGKRRHVASLLNINGTIGRGSSAVDLNLIPGIAISRVEVLRDGAAAQYGSDAIAGVINIQLKNSAHSGRASLTYGEYHTTLSDVAAVTGLQLGPDGQPVLGTVPTNDPRYLLANTDGERKANDGTQVTAAANLGLPLGDRGFVNVSAEYRSRDRTNRAGYDLRPNFNRPTAAFDPREVNFNRLQFRFGDPDSKDYTVFVNAGYDITPDWELYSFGSYGHRDATSAANWRQQAAAANRNYAVLAPNQAPNTANFVPLTDIGFLPLIGTDLDDYSAFVGTRGAVAGWKADFSVGRGYNSFDYQVSDTLNTSYGTASPTDFDAGGLRYAQWVANADFSNEYNIGAAKPLTVAVGFEHRRERFKIRPGQVESYAAGPLAIAPITTTAANCITTLSGRFDPATGICSFPGRAAPAGAQGFPGIPASAQTNQARHSWAAYAELDTDPVANVTTTLAGRIERYSDFGTTVNGKFAARWEFLPGYAVRGAISNGFRAPSLQQQYFTTFSTNFIGGVPVDIATLSVTAPAAVALGAKPLKPEKSVNVSLGATANPLRGLTLTADLYNIKIKDRIVLTETLGTGGTGNIATVQAQVTSLLLAAGFPQVSAARFFVNGVDTTTRGIDLVAAYNLRTGSLGKWTLTAAYNRNKTKIDKRLAAPGALAQIPNIVLFGRVEGIRFTDGQPRDKIVLSADGDFGQIGFTARTTRYGKVVSPGSEPPLAPNQTSLTAYGPDDIFLGRKWISDAELRWKPGGGTEFALGANNVFDVYPDRSPFGLRPGSTTAANSFPANQEYIPYSIFSPFGFNGRFVYARASVDF</sequence>
<evidence type="ECO:0000256" key="1">
    <source>
        <dbReference type="ARBA" id="ARBA00004442"/>
    </source>
</evidence>
<reference evidence="8 9" key="1">
    <citation type="submission" date="2022-10" db="EMBL/GenBank/DDBJ databases">
        <title>Sphingomonas sp.</title>
        <authorList>
            <person name="Jin C."/>
        </authorList>
    </citation>
    <scope>NUCLEOTIDE SEQUENCE [LARGE SCALE GENOMIC DNA]</scope>
    <source>
        <strain evidence="8 9">BN140010</strain>
    </source>
</reference>
<evidence type="ECO:0000256" key="4">
    <source>
        <dbReference type="RuleBase" id="RU003357"/>
    </source>
</evidence>
<dbReference type="PANTHER" id="PTHR47234:SF3">
    <property type="entry name" value="SECRETIN_TONB SHORT N-TERMINAL DOMAIN-CONTAINING PROTEIN"/>
    <property type="match status" value="1"/>
</dbReference>
<dbReference type="Pfam" id="PF07715">
    <property type="entry name" value="Plug"/>
    <property type="match status" value="1"/>
</dbReference>
<feature type="domain" description="TonB-dependent receptor plug" evidence="7">
    <location>
        <begin position="62"/>
        <end position="183"/>
    </location>
</feature>
<evidence type="ECO:0000256" key="3">
    <source>
        <dbReference type="ARBA" id="ARBA00023237"/>
    </source>
</evidence>
<protein>
    <submittedName>
        <fullName evidence="8">TonB-dependent receptor</fullName>
    </submittedName>
</protein>
<dbReference type="Gene3D" id="2.40.170.20">
    <property type="entry name" value="TonB-dependent receptor, beta-barrel domain"/>
    <property type="match status" value="1"/>
</dbReference>
<feature type="signal peptide" evidence="5">
    <location>
        <begin position="1"/>
        <end position="24"/>
    </location>
</feature>
<dbReference type="SUPFAM" id="SSF56935">
    <property type="entry name" value="Porins"/>
    <property type="match status" value="1"/>
</dbReference>
<dbReference type="InterPro" id="IPR000531">
    <property type="entry name" value="Beta-barrel_TonB"/>
</dbReference>
<feature type="domain" description="TonB-dependent receptor-like beta-barrel" evidence="6">
    <location>
        <begin position="332"/>
        <end position="883"/>
    </location>
</feature>
<proteinExistence type="inferred from homology"/>
<dbReference type="PANTHER" id="PTHR47234">
    <property type="match status" value="1"/>
</dbReference>
<evidence type="ECO:0000313" key="9">
    <source>
        <dbReference type="Proteomes" id="UP001526246"/>
    </source>
</evidence>
<gene>
    <name evidence="8" type="ORF">OMW55_01800</name>
</gene>
<comment type="caution">
    <text evidence="8">The sequence shown here is derived from an EMBL/GenBank/DDBJ whole genome shotgun (WGS) entry which is preliminary data.</text>
</comment>
<dbReference type="Gene3D" id="2.170.130.10">
    <property type="entry name" value="TonB-dependent receptor, plug domain"/>
    <property type="match status" value="1"/>
</dbReference>
<dbReference type="InterPro" id="IPR036942">
    <property type="entry name" value="Beta-barrel_TonB_sf"/>
</dbReference>
<accession>A0ABT3JBU8</accession>
<keyword evidence="5" id="KW-0732">Signal</keyword>
<keyword evidence="9" id="KW-1185">Reference proteome</keyword>
<evidence type="ECO:0000259" key="7">
    <source>
        <dbReference type="Pfam" id="PF07715"/>
    </source>
</evidence>
<evidence type="ECO:0000313" key="8">
    <source>
        <dbReference type="EMBL" id="MCW3796543.1"/>
    </source>
</evidence>
<keyword evidence="3" id="KW-0998">Cell outer membrane</keyword>
<dbReference type="Pfam" id="PF00593">
    <property type="entry name" value="TonB_dep_Rec_b-barrel"/>
    <property type="match status" value="1"/>
</dbReference>
<feature type="chain" id="PRO_5045524932" evidence="5">
    <location>
        <begin position="25"/>
        <end position="936"/>
    </location>
</feature>
<comment type="subcellular location">
    <subcellularLocation>
        <location evidence="1 4">Cell outer membrane</location>
    </subcellularLocation>
</comment>
<dbReference type="InterPro" id="IPR037066">
    <property type="entry name" value="Plug_dom_sf"/>
</dbReference>
<evidence type="ECO:0000256" key="5">
    <source>
        <dbReference type="SAM" id="SignalP"/>
    </source>
</evidence>
<dbReference type="RefSeq" id="WP_264880352.1">
    <property type="nucleotide sequence ID" value="NZ_JAPDOB010000001.1"/>
</dbReference>
<dbReference type="InterPro" id="IPR012910">
    <property type="entry name" value="Plug_dom"/>
</dbReference>
<evidence type="ECO:0000259" key="6">
    <source>
        <dbReference type="Pfam" id="PF00593"/>
    </source>
</evidence>
<dbReference type="EMBL" id="JAPDOB010000001">
    <property type="protein sequence ID" value="MCW3796543.1"/>
    <property type="molecule type" value="Genomic_DNA"/>
</dbReference>
<keyword evidence="2 4" id="KW-0472">Membrane</keyword>
<keyword evidence="8" id="KW-0675">Receptor</keyword>
<dbReference type="Proteomes" id="UP001526246">
    <property type="component" value="Unassembled WGS sequence"/>
</dbReference>